<dbReference type="PROSITE" id="PS51257">
    <property type="entry name" value="PROKAR_LIPOPROTEIN"/>
    <property type="match status" value="1"/>
</dbReference>
<dbReference type="AlphaFoldDB" id="A0A090T597"/>
<reference evidence="1 2" key="2">
    <citation type="submission" date="2014-09" db="EMBL/GenBank/DDBJ databases">
        <authorList>
            <consortium name="NBRP consortium"/>
            <person name="Sawabe T."/>
            <person name="Meirelles P."/>
            <person name="Nakanishi M."/>
            <person name="Sayaka M."/>
            <person name="Hattori M."/>
            <person name="Ohkuma M."/>
        </authorList>
    </citation>
    <scope>NUCLEOTIDE SEQUENCE [LARGE SCALE GENOMIC DNA]</scope>
    <source>
        <strain evidence="1 2">JCM 19240</strain>
    </source>
</reference>
<evidence type="ECO:0000313" key="1">
    <source>
        <dbReference type="EMBL" id="GAL35145.1"/>
    </source>
</evidence>
<proteinExistence type="predicted"/>
<keyword evidence="2" id="KW-1185">Reference proteome</keyword>
<dbReference type="EMBL" id="BBMT01000006">
    <property type="protein sequence ID" value="GAL35145.1"/>
    <property type="molecule type" value="Genomic_DNA"/>
</dbReference>
<name>A0A090T597_9VIBR</name>
<reference evidence="1 2" key="1">
    <citation type="submission" date="2014-09" db="EMBL/GenBank/DDBJ databases">
        <title>Vibrio maritimus JCM 19240. (C210) whole genome shotgun sequence.</title>
        <authorList>
            <person name="Sawabe T."/>
            <person name="Meirelles P."/>
            <person name="Nakanishi M."/>
            <person name="Sayaka M."/>
            <person name="Hattori M."/>
            <person name="Ohkuma M."/>
        </authorList>
    </citation>
    <scope>NUCLEOTIDE SEQUENCE [LARGE SCALE GENOMIC DNA]</scope>
    <source>
        <strain evidence="1 2">JCM 19240</strain>
    </source>
</reference>
<accession>A0A090T597</accession>
<organism evidence="1 2">
    <name type="scientific">Vibrio maritimus</name>
    <dbReference type="NCBI Taxonomy" id="990268"/>
    <lineage>
        <taxon>Bacteria</taxon>
        <taxon>Pseudomonadati</taxon>
        <taxon>Pseudomonadota</taxon>
        <taxon>Gammaproteobacteria</taxon>
        <taxon>Vibrionales</taxon>
        <taxon>Vibrionaceae</taxon>
        <taxon>Vibrio</taxon>
    </lineage>
</organism>
<evidence type="ECO:0000313" key="2">
    <source>
        <dbReference type="Proteomes" id="UP000029224"/>
    </source>
</evidence>
<sequence>MNTVKTLALCIAASVTLQGCNQAQVLEQPAAKQTTLQVIKLNSLENQSTRHFSGLVRAHDSANLAFRVPGTLSEVLVQPGDNVKKR</sequence>
<gene>
    <name evidence="1" type="ORF">JCM19240_3515</name>
</gene>
<protein>
    <submittedName>
        <fullName evidence="1">Component of multidrug efflux system</fullName>
    </submittedName>
</protein>
<comment type="caution">
    <text evidence="1">The sequence shown here is derived from an EMBL/GenBank/DDBJ whole genome shotgun (WGS) entry which is preliminary data.</text>
</comment>
<dbReference type="Proteomes" id="UP000029224">
    <property type="component" value="Unassembled WGS sequence"/>
</dbReference>